<reference evidence="19 20" key="1">
    <citation type="journal article" date="2016" name="Nat. Commun.">
        <title>Thousands of microbial genomes shed light on interconnected biogeochemical processes in an aquifer system.</title>
        <authorList>
            <person name="Anantharaman K."/>
            <person name="Brown C.T."/>
            <person name="Hug L.A."/>
            <person name="Sharon I."/>
            <person name="Castelle C.J."/>
            <person name="Probst A.J."/>
            <person name="Thomas B.C."/>
            <person name="Singh A."/>
            <person name="Wilkins M.J."/>
            <person name="Karaoz U."/>
            <person name="Brodie E.L."/>
            <person name="Williams K.H."/>
            <person name="Hubbard S.S."/>
            <person name="Banfield J.F."/>
        </authorList>
    </citation>
    <scope>NUCLEOTIDE SEQUENCE [LARGE SCALE GENOMIC DNA]</scope>
</reference>
<evidence type="ECO:0000256" key="8">
    <source>
        <dbReference type="ARBA" id="ARBA00022729"/>
    </source>
</evidence>
<dbReference type="AlphaFoldDB" id="A0A1F7IZ12"/>
<comment type="caution">
    <text evidence="19">The sequence shown here is derived from an EMBL/GenBank/DDBJ whole genome shotgun (WGS) entry which is preliminary data.</text>
</comment>
<evidence type="ECO:0000256" key="7">
    <source>
        <dbReference type="ARBA" id="ARBA00022692"/>
    </source>
</evidence>
<evidence type="ECO:0000256" key="12">
    <source>
        <dbReference type="ARBA" id="ARBA00022989"/>
    </source>
</evidence>
<keyword evidence="16" id="KW-0739">Sodium transport</keyword>
<evidence type="ECO:0000256" key="17">
    <source>
        <dbReference type="SAM" id="Phobius"/>
    </source>
</evidence>
<protein>
    <recommendedName>
        <fullName evidence="18">Sodium/calcium exchanger membrane region domain-containing protein</fullName>
    </recommendedName>
</protein>
<sequence>MLILYILGLVLIFYLLAKICEQYFVSSLDIFAKKLHLSEDVAGATFMAIGSSAPEFFTALIAVLKVGSEQIGSGTIVGSAIFNILVIIGASAVIARTYLTWQPVIRDIVFYLLSIIVLLLTFQDGKITLIETLLYISSYAGYIIVLKYWPRFVSYKERKDKLADVVSAVEKEDEVLEKRHGLFSNVLLFIDKALGASFPDLKKKPSLYPVTFGISILYIIVLSWFLVEIAVLTAHTLGIPEVIIALTILAAGTSIPDLLSSIIVARQGRGDMAVSNAVGSNIFDILICLGIPWFFYISVTGKHMVVATENLISSILLLFFTVIVLLFLLLLRKFRISRRAGFLLLVLYIGYVVYAISLAY</sequence>
<feature type="transmembrane region" description="Helical" evidence="17">
    <location>
        <begin position="210"/>
        <end position="231"/>
    </location>
</feature>
<keyword evidence="11" id="KW-0630">Potassium</keyword>
<dbReference type="EMBL" id="MGAL01000012">
    <property type="protein sequence ID" value="OGK48616.1"/>
    <property type="molecule type" value="Genomic_DNA"/>
</dbReference>
<dbReference type="Proteomes" id="UP000177141">
    <property type="component" value="Unassembled WGS sequence"/>
</dbReference>
<evidence type="ECO:0000256" key="10">
    <source>
        <dbReference type="ARBA" id="ARBA00022847"/>
    </source>
</evidence>
<evidence type="ECO:0000256" key="2">
    <source>
        <dbReference type="ARBA" id="ARBA00005364"/>
    </source>
</evidence>
<evidence type="ECO:0000259" key="18">
    <source>
        <dbReference type="Pfam" id="PF01699"/>
    </source>
</evidence>
<keyword evidence="13" id="KW-0915">Sodium</keyword>
<evidence type="ECO:0000256" key="14">
    <source>
        <dbReference type="ARBA" id="ARBA00023065"/>
    </source>
</evidence>
<keyword evidence="12 17" id="KW-1133">Transmembrane helix</keyword>
<comment type="similarity">
    <text evidence="2">Belongs to the Ca(2+):cation antiporter (CaCA) (TC 2.A.19) family. SLC24A subfamily.</text>
</comment>
<feature type="domain" description="Sodium/calcium exchanger membrane region" evidence="18">
    <location>
        <begin position="7"/>
        <end position="145"/>
    </location>
</feature>
<dbReference type="GO" id="GO:0005262">
    <property type="term" value="F:calcium channel activity"/>
    <property type="evidence" value="ECO:0007669"/>
    <property type="project" value="TreeGrafter"/>
</dbReference>
<dbReference type="GO" id="GO:0015293">
    <property type="term" value="F:symporter activity"/>
    <property type="evidence" value="ECO:0007669"/>
    <property type="project" value="UniProtKB-KW"/>
</dbReference>
<keyword evidence="6" id="KW-0109">Calcium transport</keyword>
<evidence type="ECO:0000256" key="13">
    <source>
        <dbReference type="ARBA" id="ARBA00023053"/>
    </source>
</evidence>
<dbReference type="InterPro" id="IPR044880">
    <property type="entry name" value="NCX_ion-bd_dom_sf"/>
</dbReference>
<evidence type="ECO:0000256" key="11">
    <source>
        <dbReference type="ARBA" id="ARBA00022958"/>
    </source>
</evidence>
<keyword evidence="14" id="KW-0406">Ion transport</keyword>
<keyword evidence="8" id="KW-0732">Signal</keyword>
<evidence type="ECO:0000256" key="6">
    <source>
        <dbReference type="ARBA" id="ARBA00022568"/>
    </source>
</evidence>
<evidence type="ECO:0000313" key="19">
    <source>
        <dbReference type="EMBL" id="OGK48616.1"/>
    </source>
</evidence>
<organism evidence="19 20">
    <name type="scientific">Candidatus Roizmanbacteria bacterium RIFCSPLOWO2_01_FULL_38_12</name>
    <dbReference type="NCBI Taxonomy" id="1802061"/>
    <lineage>
        <taxon>Bacteria</taxon>
        <taxon>Candidatus Roizmaniibacteriota</taxon>
    </lineage>
</organism>
<dbReference type="Pfam" id="PF01699">
    <property type="entry name" value="Na_Ca_ex"/>
    <property type="match status" value="2"/>
</dbReference>
<feature type="transmembrane region" description="Helical" evidence="17">
    <location>
        <begin position="104"/>
        <end position="122"/>
    </location>
</feature>
<dbReference type="GO" id="GO:0006874">
    <property type="term" value="P:intracellular calcium ion homeostasis"/>
    <property type="evidence" value="ECO:0007669"/>
    <property type="project" value="TreeGrafter"/>
</dbReference>
<feature type="transmembrane region" description="Helical" evidence="17">
    <location>
        <begin position="129"/>
        <end position="149"/>
    </location>
</feature>
<keyword evidence="3" id="KW-0813">Transport</keyword>
<dbReference type="Gene3D" id="1.20.1420.30">
    <property type="entry name" value="NCX, central ion-binding region"/>
    <property type="match status" value="1"/>
</dbReference>
<feature type="transmembrane region" description="Helical" evidence="17">
    <location>
        <begin position="311"/>
        <end position="330"/>
    </location>
</feature>
<evidence type="ECO:0000256" key="5">
    <source>
        <dbReference type="ARBA" id="ARBA00022538"/>
    </source>
</evidence>
<evidence type="ECO:0000256" key="15">
    <source>
        <dbReference type="ARBA" id="ARBA00023136"/>
    </source>
</evidence>
<evidence type="ECO:0000256" key="4">
    <source>
        <dbReference type="ARBA" id="ARBA00022449"/>
    </source>
</evidence>
<dbReference type="FunFam" id="1.20.1420.30:FF:000009">
    <property type="entry name" value="sodium/potassium/calcium exchanger 5 isoform X2"/>
    <property type="match status" value="1"/>
</dbReference>
<keyword evidence="4" id="KW-0050">Antiport</keyword>
<feature type="transmembrane region" description="Helical" evidence="17">
    <location>
        <begin position="277"/>
        <end position="299"/>
    </location>
</feature>
<keyword evidence="9" id="KW-0106">Calcium</keyword>
<comment type="subcellular location">
    <subcellularLocation>
        <location evidence="1">Membrane</location>
        <topology evidence="1">Multi-pass membrane protein</topology>
    </subcellularLocation>
</comment>
<keyword evidence="10" id="KW-0769">Symport</keyword>
<evidence type="ECO:0000256" key="1">
    <source>
        <dbReference type="ARBA" id="ARBA00004141"/>
    </source>
</evidence>
<keyword evidence="7 17" id="KW-0812">Transmembrane</keyword>
<feature type="transmembrane region" description="Helical" evidence="17">
    <location>
        <begin position="76"/>
        <end position="98"/>
    </location>
</feature>
<evidence type="ECO:0000313" key="20">
    <source>
        <dbReference type="Proteomes" id="UP000177141"/>
    </source>
</evidence>
<dbReference type="InterPro" id="IPR004481">
    <property type="entry name" value="K/Na/Ca-exchanger"/>
</dbReference>
<dbReference type="GO" id="GO:0008273">
    <property type="term" value="F:calcium, potassium:sodium antiporter activity"/>
    <property type="evidence" value="ECO:0007669"/>
    <property type="project" value="TreeGrafter"/>
</dbReference>
<keyword evidence="15 17" id="KW-0472">Membrane</keyword>
<name>A0A1F7IZ12_9BACT</name>
<evidence type="ECO:0000256" key="9">
    <source>
        <dbReference type="ARBA" id="ARBA00022837"/>
    </source>
</evidence>
<feature type="transmembrane region" description="Helical" evidence="17">
    <location>
        <begin position="243"/>
        <end position="265"/>
    </location>
</feature>
<accession>A0A1F7IZ12</accession>
<evidence type="ECO:0000256" key="3">
    <source>
        <dbReference type="ARBA" id="ARBA00022448"/>
    </source>
</evidence>
<dbReference type="GO" id="GO:0005886">
    <property type="term" value="C:plasma membrane"/>
    <property type="evidence" value="ECO:0007669"/>
    <property type="project" value="TreeGrafter"/>
</dbReference>
<dbReference type="InterPro" id="IPR004837">
    <property type="entry name" value="NaCa_Exmemb"/>
</dbReference>
<evidence type="ECO:0000256" key="16">
    <source>
        <dbReference type="ARBA" id="ARBA00023201"/>
    </source>
</evidence>
<dbReference type="PANTHER" id="PTHR10846:SF8">
    <property type="entry name" value="INNER MEMBRANE PROTEIN YRBG"/>
    <property type="match status" value="1"/>
</dbReference>
<keyword evidence="5" id="KW-0633">Potassium transport</keyword>
<dbReference type="NCBIfam" id="TIGR00367">
    <property type="entry name" value="calcium/sodium antiporter"/>
    <property type="match status" value="1"/>
</dbReference>
<dbReference type="STRING" id="1802061.A3A93_05360"/>
<feature type="domain" description="Sodium/calcium exchanger membrane region" evidence="18">
    <location>
        <begin position="209"/>
        <end position="356"/>
    </location>
</feature>
<proteinExistence type="inferred from homology"/>
<dbReference type="PANTHER" id="PTHR10846">
    <property type="entry name" value="SODIUM/POTASSIUM/CALCIUM EXCHANGER"/>
    <property type="match status" value="1"/>
</dbReference>
<feature type="transmembrane region" description="Helical" evidence="17">
    <location>
        <begin position="342"/>
        <end position="359"/>
    </location>
</feature>
<gene>
    <name evidence="19" type="ORF">A3A93_05360</name>
</gene>